<dbReference type="Pfam" id="PF00149">
    <property type="entry name" value="Metallophos"/>
    <property type="match status" value="1"/>
</dbReference>
<dbReference type="EMBL" id="RZGZ01000002">
    <property type="protein sequence ID" value="RUR01109.1"/>
    <property type="molecule type" value="Genomic_DNA"/>
</dbReference>
<dbReference type="Gene3D" id="3.60.21.10">
    <property type="match status" value="1"/>
</dbReference>
<dbReference type="PANTHER" id="PTHR42988:SF2">
    <property type="entry name" value="CYCLIC NUCLEOTIDE PHOSPHODIESTERASE CBUA0032-RELATED"/>
    <property type="match status" value="1"/>
</dbReference>
<evidence type="ECO:0000259" key="5">
    <source>
        <dbReference type="Pfam" id="PF00149"/>
    </source>
</evidence>
<dbReference type="Proteomes" id="UP000274909">
    <property type="component" value="Unassembled WGS sequence"/>
</dbReference>
<dbReference type="RefSeq" id="WP_127048256.1">
    <property type="nucleotide sequence ID" value="NZ_RZGZ01000002.1"/>
</dbReference>
<evidence type="ECO:0000256" key="1">
    <source>
        <dbReference type="ARBA" id="ARBA00022723"/>
    </source>
</evidence>
<evidence type="ECO:0000313" key="6">
    <source>
        <dbReference type="EMBL" id="RUR01109.1"/>
    </source>
</evidence>
<evidence type="ECO:0000256" key="3">
    <source>
        <dbReference type="ARBA" id="ARBA00023004"/>
    </source>
</evidence>
<dbReference type="InterPro" id="IPR029052">
    <property type="entry name" value="Metallo-depent_PP-like"/>
</dbReference>
<dbReference type="GO" id="GO:0046872">
    <property type="term" value="F:metal ion binding"/>
    <property type="evidence" value="ECO:0007669"/>
    <property type="project" value="UniProtKB-KW"/>
</dbReference>
<accession>A0A3S0XB08</accession>
<keyword evidence="1" id="KW-0479">Metal-binding</keyword>
<keyword evidence="7" id="KW-1185">Reference proteome</keyword>
<evidence type="ECO:0000256" key="4">
    <source>
        <dbReference type="ARBA" id="ARBA00025742"/>
    </source>
</evidence>
<dbReference type="AlphaFoldDB" id="A0A3S0XB08"/>
<keyword evidence="3" id="KW-0408">Iron</keyword>
<dbReference type="InterPro" id="IPR050884">
    <property type="entry name" value="CNP_phosphodiesterase-III"/>
</dbReference>
<evidence type="ECO:0000313" key="7">
    <source>
        <dbReference type="Proteomes" id="UP000274909"/>
    </source>
</evidence>
<name>A0A3S0XB08_9MICO</name>
<comment type="similarity">
    <text evidence="4">Belongs to the cyclic nucleotide phosphodiesterase class-III family.</text>
</comment>
<evidence type="ECO:0000256" key="2">
    <source>
        <dbReference type="ARBA" id="ARBA00022801"/>
    </source>
</evidence>
<keyword evidence="2" id="KW-0378">Hydrolase</keyword>
<dbReference type="GO" id="GO:0004112">
    <property type="term" value="F:cyclic-nucleotide phosphodiesterase activity"/>
    <property type="evidence" value="ECO:0007669"/>
    <property type="project" value="InterPro"/>
</dbReference>
<dbReference type="InterPro" id="IPR004843">
    <property type="entry name" value="Calcineurin-like_PHP"/>
</dbReference>
<feature type="domain" description="Calcineurin-like phosphoesterase" evidence="5">
    <location>
        <begin position="15"/>
        <end position="210"/>
    </location>
</feature>
<dbReference type="InterPro" id="IPR026575">
    <property type="entry name" value="GpdQ/CpdA-like"/>
</dbReference>
<dbReference type="OrthoDB" id="5241795at2"/>
<protein>
    <submittedName>
        <fullName evidence="6">Phosphodiesterase</fullName>
    </submittedName>
</protein>
<sequence length="299" mass="33003">MSRIQMGQYPPARQTVVHMSDPHLVAGGEPLYGIVPVVENLRAALAQIERMGLRPSAVVFTGDLTDLGEPDAYRRLREIVEPAVEALGARLCWVPGNHDEREAMRVGLLDEAPSLAPIDRVWDLDGLRLIGLDTSVPGFHHGELSRSQLEWLDARLNEPAEHGTVIALHHPPIPTTQPMFDILELREQHLLADVVRGRGVRAILGGHLHYSAHGTFAGIPVSVAAATCYTMNLSMPQRAVNGMTGGQSFQILDVYDDTIVHSVVPLGEHTTFDTFDDAFITRLEELTPEQRVEAFSRKR</sequence>
<gene>
    <name evidence="6" type="ORF">ELQ94_06165</name>
</gene>
<dbReference type="CDD" id="cd07402">
    <property type="entry name" value="MPP_GpdQ"/>
    <property type="match status" value="1"/>
</dbReference>
<dbReference type="PANTHER" id="PTHR42988">
    <property type="entry name" value="PHOSPHOHYDROLASE"/>
    <property type="match status" value="1"/>
</dbReference>
<reference evidence="6 7" key="1">
    <citation type="submission" date="2018-12" db="EMBL/GenBank/DDBJ databases">
        <authorList>
            <person name="Li F."/>
        </authorList>
    </citation>
    <scope>NUCLEOTIDE SEQUENCE [LARGE SCALE GENOMIC DNA]</scope>
    <source>
        <strain evidence="6 7">EGI 6500705</strain>
    </source>
</reference>
<organism evidence="6 7">
    <name type="scientific">Labedella endophytica</name>
    <dbReference type="NCBI Taxonomy" id="1523160"/>
    <lineage>
        <taxon>Bacteria</taxon>
        <taxon>Bacillati</taxon>
        <taxon>Actinomycetota</taxon>
        <taxon>Actinomycetes</taxon>
        <taxon>Micrococcales</taxon>
        <taxon>Microbacteriaceae</taxon>
        <taxon>Labedella</taxon>
    </lineage>
</organism>
<proteinExistence type="inferred from homology"/>
<dbReference type="SUPFAM" id="SSF56300">
    <property type="entry name" value="Metallo-dependent phosphatases"/>
    <property type="match status" value="1"/>
</dbReference>
<comment type="caution">
    <text evidence="6">The sequence shown here is derived from an EMBL/GenBank/DDBJ whole genome shotgun (WGS) entry which is preliminary data.</text>
</comment>